<feature type="non-terminal residue" evidence="1">
    <location>
        <position position="1"/>
    </location>
</feature>
<evidence type="ECO:0000313" key="2">
    <source>
        <dbReference type="Proteomes" id="UP000815677"/>
    </source>
</evidence>
<protein>
    <submittedName>
        <fullName evidence="1">Uncharacterized protein</fullName>
    </submittedName>
</protein>
<keyword evidence="2" id="KW-1185">Reference proteome</keyword>
<reference evidence="1" key="1">
    <citation type="submission" date="2014-09" db="EMBL/GenBank/DDBJ databases">
        <title>Genome sequence of the luminous mushroom Mycena chlorophos for searching fungal bioluminescence genes.</title>
        <authorList>
            <person name="Tanaka Y."/>
            <person name="Kasuga D."/>
            <person name="Oba Y."/>
            <person name="Hase S."/>
            <person name="Sato K."/>
            <person name="Oba Y."/>
            <person name="Sakakibara Y."/>
        </authorList>
    </citation>
    <scope>NUCLEOTIDE SEQUENCE</scope>
</reference>
<organism evidence="1 2">
    <name type="scientific">Mycena chlorophos</name>
    <name type="common">Agaric fungus</name>
    <name type="synonym">Agaricus chlorophos</name>
    <dbReference type="NCBI Taxonomy" id="658473"/>
    <lineage>
        <taxon>Eukaryota</taxon>
        <taxon>Fungi</taxon>
        <taxon>Dikarya</taxon>
        <taxon>Basidiomycota</taxon>
        <taxon>Agaricomycotina</taxon>
        <taxon>Agaricomycetes</taxon>
        <taxon>Agaricomycetidae</taxon>
        <taxon>Agaricales</taxon>
        <taxon>Marasmiineae</taxon>
        <taxon>Mycenaceae</taxon>
        <taxon>Mycena</taxon>
    </lineage>
</organism>
<gene>
    <name evidence="1" type="ORF">MCHLO_06043</name>
</gene>
<sequence>PPTVGGESPPPTLTAASPSRYSVRLVSVPPPPLATSRMIQAQILAAPNGSDICLEPPMKSVCEVGTGT</sequence>
<accession>A0ABQ0LC06</accession>
<dbReference type="EMBL" id="DF844801">
    <property type="protein sequence ID" value="GAT48664.1"/>
    <property type="molecule type" value="Genomic_DNA"/>
</dbReference>
<name>A0ABQ0LC06_MYCCL</name>
<proteinExistence type="predicted"/>
<evidence type="ECO:0000313" key="1">
    <source>
        <dbReference type="EMBL" id="GAT48664.1"/>
    </source>
</evidence>
<dbReference type="Proteomes" id="UP000815677">
    <property type="component" value="Unassembled WGS sequence"/>
</dbReference>